<name>A0A225SL93_9BURK</name>
<accession>A0A225SL93</accession>
<sequence length="66" mass="7191">MLADVGLNSPLGLSDTWTEWCDVEITKDSSDRVVSIIASRPDGAVFTKTIAYNGSKTNISKWTRTA</sequence>
<proteinExistence type="predicted"/>
<dbReference type="Proteomes" id="UP000214747">
    <property type="component" value="Unassembled WGS sequence"/>
</dbReference>
<gene>
    <name evidence="1" type="ORF">CEJ45_24200</name>
</gene>
<protein>
    <submittedName>
        <fullName evidence="1">Uncharacterized protein</fullName>
    </submittedName>
</protein>
<dbReference type="RefSeq" id="WP_088757530.1">
    <property type="nucleotide sequence ID" value="NZ_NJGV01000040.1"/>
</dbReference>
<reference evidence="1 2" key="1">
    <citation type="journal article" date="2010" name="Int. J. Syst. Evol. Microbiol.">
        <title>Reclassification of Herbaspirillum putei as a later heterotypic synonym of Herbaspirillum huttiense, with the description of H. huttiense subsp. huttiense subsp. nov. and H. huttiense subsp. putei subsp. nov., comb. nov., and description of Herbaspirillum aquaticum sp. nov.</title>
        <authorList>
            <person name="Dobritsa A.P."/>
            <person name="Reddy M.C."/>
            <person name="Samadpour M."/>
        </authorList>
    </citation>
    <scope>NUCLEOTIDE SEQUENCE [LARGE SCALE GENOMIC DNA]</scope>
    <source>
        <strain evidence="1 2">IEH 4430</strain>
    </source>
</reference>
<dbReference type="EMBL" id="NJGV01000040">
    <property type="protein sequence ID" value="OWY31826.1"/>
    <property type="molecule type" value="Genomic_DNA"/>
</dbReference>
<comment type="caution">
    <text evidence="1">The sequence shown here is derived from an EMBL/GenBank/DDBJ whole genome shotgun (WGS) entry which is preliminary data.</text>
</comment>
<organism evidence="1 2">
    <name type="scientific">Herbaspirillum aquaticum</name>
    <dbReference type="NCBI Taxonomy" id="568783"/>
    <lineage>
        <taxon>Bacteria</taxon>
        <taxon>Pseudomonadati</taxon>
        <taxon>Pseudomonadota</taxon>
        <taxon>Betaproteobacteria</taxon>
        <taxon>Burkholderiales</taxon>
        <taxon>Oxalobacteraceae</taxon>
        <taxon>Herbaspirillum</taxon>
    </lineage>
</organism>
<evidence type="ECO:0000313" key="2">
    <source>
        <dbReference type="Proteomes" id="UP000214747"/>
    </source>
</evidence>
<evidence type="ECO:0000313" key="1">
    <source>
        <dbReference type="EMBL" id="OWY31826.1"/>
    </source>
</evidence>
<dbReference type="AlphaFoldDB" id="A0A225SL93"/>
<keyword evidence="2" id="KW-1185">Reference proteome</keyword>